<dbReference type="InterPro" id="IPR015876">
    <property type="entry name" value="Acyl-CoA_DS"/>
</dbReference>
<feature type="domain" description="Fatty acid desaturase" evidence="14">
    <location>
        <begin position="42"/>
        <end position="250"/>
    </location>
</feature>
<feature type="transmembrane region" description="Helical" evidence="13">
    <location>
        <begin position="188"/>
        <end position="209"/>
    </location>
</feature>
<protein>
    <submittedName>
        <fullName evidence="15">Fatty acid desaturase D6</fullName>
    </submittedName>
</protein>
<keyword evidence="9" id="KW-0443">Lipid metabolism</keyword>
<evidence type="ECO:0000256" key="6">
    <source>
        <dbReference type="ARBA" id="ARBA00022989"/>
    </source>
</evidence>
<accession>A0A096XDB2</accession>
<evidence type="ECO:0000256" key="3">
    <source>
        <dbReference type="ARBA" id="ARBA00022516"/>
    </source>
</evidence>
<comment type="similarity">
    <text evidence="2 12">Belongs to the fatty acid desaturase type 1 family.</text>
</comment>
<evidence type="ECO:0000256" key="11">
    <source>
        <dbReference type="ARBA" id="ARBA00023160"/>
    </source>
</evidence>
<evidence type="ECO:0000256" key="5">
    <source>
        <dbReference type="ARBA" id="ARBA00022832"/>
    </source>
</evidence>
<comment type="subcellular location">
    <subcellularLocation>
        <location evidence="1">Membrane</location>
        <topology evidence="1">Multi-pass membrane protein</topology>
    </subcellularLocation>
</comment>
<evidence type="ECO:0000256" key="7">
    <source>
        <dbReference type="ARBA" id="ARBA00023002"/>
    </source>
</evidence>
<keyword evidence="10 13" id="KW-0472">Membrane</keyword>
<dbReference type="GO" id="GO:0016020">
    <property type="term" value="C:membrane"/>
    <property type="evidence" value="ECO:0007669"/>
    <property type="project" value="UniProtKB-SubCell"/>
</dbReference>
<evidence type="ECO:0000256" key="13">
    <source>
        <dbReference type="SAM" id="Phobius"/>
    </source>
</evidence>
<comment type="cofactor">
    <cofactor evidence="12">
        <name>Fe(2+)</name>
        <dbReference type="ChEBI" id="CHEBI:29033"/>
    </cofactor>
</comment>
<keyword evidence="11 12" id="KW-0275">Fatty acid biosynthesis</keyword>
<evidence type="ECO:0000256" key="10">
    <source>
        <dbReference type="ARBA" id="ARBA00023136"/>
    </source>
</evidence>
<keyword evidence="4 12" id="KW-0812">Transmembrane</keyword>
<evidence type="ECO:0000256" key="9">
    <source>
        <dbReference type="ARBA" id="ARBA00023098"/>
    </source>
</evidence>
<dbReference type="PANTHER" id="PTHR11351">
    <property type="entry name" value="ACYL-COA DESATURASE"/>
    <property type="match status" value="1"/>
</dbReference>
<evidence type="ECO:0000256" key="1">
    <source>
        <dbReference type="ARBA" id="ARBA00004141"/>
    </source>
</evidence>
<proteinExistence type="evidence at transcript level"/>
<dbReference type="EMBL" id="KF576672">
    <property type="protein sequence ID" value="AHH30813.1"/>
    <property type="molecule type" value="mRNA"/>
</dbReference>
<dbReference type="Pfam" id="PF00487">
    <property type="entry name" value="FA_desaturase"/>
    <property type="match status" value="1"/>
</dbReference>
<dbReference type="CDD" id="cd03505">
    <property type="entry name" value="Delta9-FADS-like"/>
    <property type="match status" value="1"/>
</dbReference>
<evidence type="ECO:0000256" key="2">
    <source>
        <dbReference type="ARBA" id="ARBA00009295"/>
    </source>
</evidence>
<name>A0A096XDB2_TRICA</name>
<reference evidence="15" key="1">
    <citation type="journal article" date="2014" name="Insect Biochem. Mol. Biol.">
        <title>Unexpected functional diversity in the fatty acid desaturases of the flour beetle Tribolium castaneum and identification of key residues determining activity.</title>
        <authorList>
            <person name="Haritos V.S."/>
            <person name="Horne I."/>
            <person name="Damcevski K."/>
            <person name="Glover K."/>
            <person name="Gibb N."/>
        </authorList>
    </citation>
    <scope>NUCLEOTIDE SEQUENCE</scope>
</reference>
<evidence type="ECO:0000259" key="14">
    <source>
        <dbReference type="Pfam" id="PF00487"/>
    </source>
</evidence>
<evidence type="ECO:0000256" key="8">
    <source>
        <dbReference type="ARBA" id="ARBA00023004"/>
    </source>
</evidence>
<keyword evidence="6 13" id="KW-1133">Transmembrane helix</keyword>
<dbReference type="GO" id="GO:0006633">
    <property type="term" value="P:fatty acid biosynthetic process"/>
    <property type="evidence" value="ECO:0007669"/>
    <property type="project" value="UniProtKB-KW"/>
</dbReference>
<keyword evidence="5" id="KW-0276">Fatty acid metabolism</keyword>
<evidence type="ECO:0000256" key="12">
    <source>
        <dbReference type="RuleBase" id="RU000581"/>
    </source>
</evidence>
<organism evidence="15">
    <name type="scientific">Tribolium castaneum</name>
    <name type="common">Red flour beetle</name>
    <dbReference type="NCBI Taxonomy" id="7070"/>
    <lineage>
        <taxon>Eukaryota</taxon>
        <taxon>Metazoa</taxon>
        <taxon>Ecdysozoa</taxon>
        <taxon>Arthropoda</taxon>
        <taxon>Hexapoda</taxon>
        <taxon>Insecta</taxon>
        <taxon>Pterygota</taxon>
        <taxon>Neoptera</taxon>
        <taxon>Endopterygota</taxon>
        <taxon>Coleoptera</taxon>
        <taxon>Polyphaga</taxon>
        <taxon>Cucujiformia</taxon>
        <taxon>Tenebrionidae</taxon>
        <taxon>Tenebrionidae incertae sedis</taxon>
        <taxon>Tribolium</taxon>
    </lineage>
</organism>
<keyword evidence="8" id="KW-0408">Iron</keyword>
<dbReference type="InterPro" id="IPR005804">
    <property type="entry name" value="FA_desaturase_dom"/>
</dbReference>
<feature type="transmembrane region" description="Helical" evidence="13">
    <location>
        <begin position="162"/>
        <end position="182"/>
    </location>
</feature>
<feature type="transmembrane region" description="Helical" evidence="13">
    <location>
        <begin position="43"/>
        <end position="64"/>
    </location>
</feature>
<keyword evidence="3 12" id="KW-0444">Lipid biosynthesis</keyword>
<sequence>MFLRTITSKFYSDQIVWRNVFLLLILHIISLQGWYFVLTTTNWPTLIYGFIFGALTGQGIKLGAHRLWAHRCYKAKLPLRIFLCFLQTVTLQNPLYEWVRDHQVHHKYTDTNADPLNATRGFFFSHMGWLLVRKHPNVIAKGKTLDLSDLEEDPVVMFQKKYYKIIAPVLTLAIPALIPWYFFGEDLYLSWVTTCVLPYFITLHSTWAVNSVAHIWGTKPYNKNILPTENIAVAIVAYGEGWHNYHHVFPWDYKAAELGNYRPNLSTAFIDFMAKIAWAYDLKSVSPEMLRKRKMRTGDCDY</sequence>
<evidence type="ECO:0000313" key="15">
    <source>
        <dbReference type="EMBL" id="AHH30813.1"/>
    </source>
</evidence>
<dbReference type="PANTHER" id="PTHR11351:SF98">
    <property type="entry name" value="RE43130P"/>
    <property type="match status" value="1"/>
</dbReference>
<dbReference type="PRINTS" id="PR00075">
    <property type="entry name" value="FACDDSATRASE"/>
</dbReference>
<evidence type="ECO:0000256" key="4">
    <source>
        <dbReference type="ARBA" id="ARBA00022692"/>
    </source>
</evidence>
<keyword evidence="7 12" id="KW-0560">Oxidoreductase</keyword>
<feature type="transmembrane region" description="Helical" evidence="13">
    <location>
        <begin position="20"/>
        <end position="37"/>
    </location>
</feature>
<comment type="domain">
    <text evidence="12">The histidine box domains are involved in binding the catalytic metal ions.</text>
</comment>
<dbReference type="GO" id="GO:0016717">
    <property type="term" value="F:oxidoreductase activity, acting on paired donors, with oxidation of a pair of donors resulting in the reduction of molecular oxygen to two molecules of water"/>
    <property type="evidence" value="ECO:0007669"/>
    <property type="project" value="InterPro"/>
</dbReference>
<dbReference type="AlphaFoldDB" id="A0A096XDB2"/>